<dbReference type="EMBL" id="VANS01000002">
    <property type="protein sequence ID" value="TMM52571.1"/>
    <property type="molecule type" value="Genomic_DNA"/>
</dbReference>
<dbReference type="Proteomes" id="UP000309550">
    <property type="component" value="Unassembled WGS sequence"/>
</dbReference>
<feature type="domain" description="Tetrapyrrole biosynthesis uroporphyrinogen III synthase" evidence="1">
    <location>
        <begin position="43"/>
        <end position="233"/>
    </location>
</feature>
<dbReference type="OrthoDB" id="7204250at2"/>
<proteinExistence type="predicted"/>
<dbReference type="SUPFAM" id="SSF69618">
    <property type="entry name" value="HemD-like"/>
    <property type="match status" value="1"/>
</dbReference>
<name>A0A5S3PGY3_9RHOB</name>
<sequence>MSNNPTGPIGSPEIVMILTRPEGTGDAFVGQISEGIRARLRLVQSPLIGIEPLGGPVDLTGVSAVILTSANAVRHAPKGQGIRAYCVGEITTQAARDNGWDAVFAGEEATALIDYLSAQPSREDLLHLSGLHHRVDIAGALRSAGISARHRAIYDQKLLPLSPAAQDALRANSAPVIAPLFSPRTAAQFVTEASSLRNVHIVALSEAVADRVLGRGAIDVTVARAPTRSEMVQSVENLVRRISLG</sequence>
<dbReference type="AlphaFoldDB" id="A0A5S3PGY3"/>
<dbReference type="InterPro" id="IPR003754">
    <property type="entry name" value="4pyrrol_synth_uPrphyn_synth"/>
</dbReference>
<organism evidence="2 3">
    <name type="scientific">Sulfitobacter sabulilitoris</name>
    <dbReference type="NCBI Taxonomy" id="2562655"/>
    <lineage>
        <taxon>Bacteria</taxon>
        <taxon>Pseudomonadati</taxon>
        <taxon>Pseudomonadota</taxon>
        <taxon>Alphaproteobacteria</taxon>
        <taxon>Rhodobacterales</taxon>
        <taxon>Roseobacteraceae</taxon>
        <taxon>Sulfitobacter</taxon>
    </lineage>
</organism>
<keyword evidence="3" id="KW-1185">Reference proteome</keyword>
<accession>A0A5S3PGY3</accession>
<comment type="caution">
    <text evidence="2">The sequence shown here is derived from an EMBL/GenBank/DDBJ whole genome shotgun (WGS) entry which is preliminary data.</text>
</comment>
<protein>
    <submittedName>
        <fullName evidence="2">Uroporphyrinogen-III synthase</fullName>
    </submittedName>
</protein>
<dbReference type="RefSeq" id="WP_138662112.1">
    <property type="nucleotide sequence ID" value="NZ_VANS01000002.1"/>
</dbReference>
<dbReference type="CDD" id="cd06578">
    <property type="entry name" value="HemD"/>
    <property type="match status" value="1"/>
</dbReference>
<evidence type="ECO:0000313" key="3">
    <source>
        <dbReference type="Proteomes" id="UP000309550"/>
    </source>
</evidence>
<dbReference type="GO" id="GO:0033014">
    <property type="term" value="P:tetrapyrrole biosynthetic process"/>
    <property type="evidence" value="ECO:0007669"/>
    <property type="project" value="InterPro"/>
</dbReference>
<evidence type="ECO:0000313" key="2">
    <source>
        <dbReference type="EMBL" id="TMM52571.1"/>
    </source>
</evidence>
<gene>
    <name evidence="2" type="ORF">FDT80_09835</name>
</gene>
<reference evidence="2 3" key="1">
    <citation type="submission" date="2019-05" db="EMBL/GenBank/DDBJ databases">
        <title>Sulfitobacter sabulilitoris sp. nov., isolated from a marine sand.</title>
        <authorList>
            <person name="Yoon J.-H."/>
        </authorList>
    </citation>
    <scope>NUCLEOTIDE SEQUENCE [LARGE SCALE GENOMIC DNA]</scope>
    <source>
        <strain evidence="2 3">HSMS-29</strain>
    </source>
</reference>
<dbReference type="Pfam" id="PF02602">
    <property type="entry name" value="HEM4"/>
    <property type="match status" value="1"/>
</dbReference>
<dbReference type="GO" id="GO:0004852">
    <property type="term" value="F:uroporphyrinogen-III synthase activity"/>
    <property type="evidence" value="ECO:0007669"/>
    <property type="project" value="InterPro"/>
</dbReference>
<evidence type="ECO:0000259" key="1">
    <source>
        <dbReference type="Pfam" id="PF02602"/>
    </source>
</evidence>
<dbReference type="InterPro" id="IPR036108">
    <property type="entry name" value="4pyrrol_syn_uPrphyn_synt_sf"/>
</dbReference>
<dbReference type="Gene3D" id="3.40.50.10090">
    <property type="match status" value="2"/>
</dbReference>